<gene>
    <name evidence="2" type="ORF">V6255_14100</name>
</gene>
<reference evidence="2 3" key="1">
    <citation type="submission" date="2024-02" db="EMBL/GenBank/DDBJ databases">
        <title>Bacteria isolated from the canopy kelp, Nereocystis luetkeana.</title>
        <authorList>
            <person name="Pfister C.A."/>
            <person name="Younker I.T."/>
            <person name="Light S.H."/>
        </authorList>
    </citation>
    <scope>NUCLEOTIDE SEQUENCE [LARGE SCALE GENOMIC DNA]</scope>
    <source>
        <strain evidence="2 3">TI.2.07</strain>
    </source>
</reference>
<dbReference type="EMBL" id="JBAKBA010000037">
    <property type="protein sequence ID" value="MEL0660266.1"/>
    <property type="molecule type" value="Genomic_DNA"/>
</dbReference>
<dbReference type="Proteomes" id="UP001366060">
    <property type="component" value="Unassembled WGS sequence"/>
</dbReference>
<dbReference type="SUPFAM" id="SSF53448">
    <property type="entry name" value="Nucleotide-diphospho-sugar transferases"/>
    <property type="match status" value="1"/>
</dbReference>
<dbReference type="InterPro" id="IPR029044">
    <property type="entry name" value="Nucleotide-diphossugar_trans"/>
</dbReference>
<dbReference type="Pfam" id="PF00535">
    <property type="entry name" value="Glycos_transf_2"/>
    <property type="match status" value="1"/>
</dbReference>
<evidence type="ECO:0000259" key="1">
    <source>
        <dbReference type="Pfam" id="PF00535"/>
    </source>
</evidence>
<name>A0ABU9HET6_9GAMM</name>
<dbReference type="PANTHER" id="PTHR22916:SF3">
    <property type="entry name" value="UDP-GLCNAC:BETAGAL BETA-1,3-N-ACETYLGLUCOSAMINYLTRANSFERASE-LIKE PROTEIN 1"/>
    <property type="match status" value="1"/>
</dbReference>
<dbReference type="PANTHER" id="PTHR22916">
    <property type="entry name" value="GLYCOSYLTRANSFERASE"/>
    <property type="match status" value="1"/>
</dbReference>
<evidence type="ECO:0000313" key="2">
    <source>
        <dbReference type="EMBL" id="MEL0660266.1"/>
    </source>
</evidence>
<feature type="domain" description="Glycosyltransferase 2-like" evidence="1">
    <location>
        <begin position="4"/>
        <end position="128"/>
    </location>
</feature>
<accession>A0ABU9HET6</accession>
<dbReference type="CDD" id="cd04196">
    <property type="entry name" value="GT_2_like_d"/>
    <property type="match status" value="1"/>
</dbReference>
<dbReference type="InterPro" id="IPR001173">
    <property type="entry name" value="Glyco_trans_2-like"/>
</dbReference>
<comment type="caution">
    <text evidence="2">The sequence shown here is derived from an EMBL/GenBank/DDBJ whole genome shotgun (WGS) entry which is preliminary data.</text>
</comment>
<proteinExistence type="predicted"/>
<organism evidence="2 3">
    <name type="scientific">Psychromonas arctica</name>
    <dbReference type="NCBI Taxonomy" id="168275"/>
    <lineage>
        <taxon>Bacteria</taxon>
        <taxon>Pseudomonadati</taxon>
        <taxon>Pseudomonadota</taxon>
        <taxon>Gammaproteobacteria</taxon>
        <taxon>Alteromonadales</taxon>
        <taxon>Psychromonadaceae</taxon>
        <taxon>Psychromonas</taxon>
    </lineage>
</organism>
<dbReference type="Gene3D" id="3.90.550.10">
    <property type="entry name" value="Spore Coat Polysaccharide Biosynthesis Protein SpsA, Chain A"/>
    <property type="match status" value="1"/>
</dbReference>
<sequence length="318" mass="36549">MIDIVLATYNGQAFLAEQIKSIQANIGYHKWVNTIIVTDDGSIDNTQNIVATLAEQDNKIIWIENTSGKKGPKDNFAFGLSQSTADYIMLCDQDDIWLPHKIELSMQHLKQAESSLPPHTPLLIFSDKQIVDAHLQEICSSYFKLKNISKKWHIKFNQLCQQNVISGCTMLFNRALIDKALPMPEKAYMHDWWIALVAHRCGEIVFIDQTLIQYRQHHANVIGAKHRGLFSLCFQFFKHLKAFKKSQQALINQAIAFKVFEQTNKMIPDETIKVLSSLNYLPIHKKISYFCKGNVTRSHFLGRLALLILLLTSKRQRH</sequence>
<dbReference type="RefSeq" id="WP_341628733.1">
    <property type="nucleotide sequence ID" value="NZ_JBAKBA010000037.1"/>
</dbReference>
<protein>
    <submittedName>
        <fullName evidence="2">Glycosyltransferase family 2 protein</fullName>
    </submittedName>
</protein>
<evidence type="ECO:0000313" key="3">
    <source>
        <dbReference type="Proteomes" id="UP001366060"/>
    </source>
</evidence>
<keyword evidence="3" id="KW-1185">Reference proteome</keyword>